<dbReference type="PANTHER" id="PTHR42973:SF54">
    <property type="entry name" value="FAD-BINDING PCMH-TYPE DOMAIN-CONTAINING PROTEIN"/>
    <property type="match status" value="1"/>
</dbReference>
<accession>A0A7C8IJ84</accession>
<sequence>MSSQIQDFASSLQSPDYQSGPIIDLLKGNQDLTAFLGGETYNLLSLVLLACQILKHILGQDVVDTSPASGTTIKESWSQSCWLTPSCIVVPRSSHDVSATLKTIKFFGIKFAVRSGGHSPNPGWSTLNGPGILIDLQQLNQITVSDDRKSVVLGPGGRWGDVYQALDPYDVAVVGGRIPHVGVAGAILGGGLFHFSGEYGLAADNVQKFEVVLADGTIVDACADNNSDLFWALKGGGANFGIVTRFDMSTIPVKNIWFQLGIYTADQVPTILEAFAEWQKNGASDLKSTVTLVVGLETTSVGLLYSVPAEKPEAFAPFYDIPAALIAVPPTNGTINGLTQLIGSTSSNVPQRHDYRGASSKVDAQLYKDAYEFWKKEATAAREATGANMTFVLQPIPANVAKVGIANGGNPLGLLEENHQWWTTLVDWNDAIHDETVRAAPIRMTEFWKEQSEARGLQVPFLFMNDASRDQNPLSGYGEENVQRLKEIAAKYDPTQVFQKLQNGGFLLSRI</sequence>
<feature type="domain" description="FAD-binding PCMH-type" evidence="5">
    <location>
        <begin position="81"/>
        <end position="253"/>
    </location>
</feature>
<evidence type="ECO:0000259" key="5">
    <source>
        <dbReference type="PROSITE" id="PS51387"/>
    </source>
</evidence>
<evidence type="ECO:0000313" key="6">
    <source>
        <dbReference type="EMBL" id="KAF2878551.1"/>
    </source>
</evidence>
<dbReference type="InterPro" id="IPR036318">
    <property type="entry name" value="FAD-bd_PCMH-like_sf"/>
</dbReference>
<proteinExistence type="inferred from homology"/>
<dbReference type="PROSITE" id="PS51387">
    <property type="entry name" value="FAD_PCMH"/>
    <property type="match status" value="1"/>
</dbReference>
<organism evidence="6 7">
    <name type="scientific">Massariosphaeria phaeospora</name>
    <dbReference type="NCBI Taxonomy" id="100035"/>
    <lineage>
        <taxon>Eukaryota</taxon>
        <taxon>Fungi</taxon>
        <taxon>Dikarya</taxon>
        <taxon>Ascomycota</taxon>
        <taxon>Pezizomycotina</taxon>
        <taxon>Dothideomycetes</taxon>
        <taxon>Pleosporomycetidae</taxon>
        <taxon>Pleosporales</taxon>
        <taxon>Pleosporales incertae sedis</taxon>
        <taxon>Massariosphaeria</taxon>
    </lineage>
</organism>
<dbReference type="Proteomes" id="UP000481861">
    <property type="component" value="Unassembled WGS sequence"/>
</dbReference>
<evidence type="ECO:0000256" key="4">
    <source>
        <dbReference type="ARBA" id="ARBA00023002"/>
    </source>
</evidence>
<evidence type="ECO:0000256" key="2">
    <source>
        <dbReference type="ARBA" id="ARBA00022630"/>
    </source>
</evidence>
<dbReference type="Gene3D" id="3.40.462.20">
    <property type="match status" value="1"/>
</dbReference>
<dbReference type="GO" id="GO:0016491">
    <property type="term" value="F:oxidoreductase activity"/>
    <property type="evidence" value="ECO:0007669"/>
    <property type="project" value="UniProtKB-KW"/>
</dbReference>
<evidence type="ECO:0000313" key="7">
    <source>
        <dbReference type="Proteomes" id="UP000481861"/>
    </source>
</evidence>
<keyword evidence="3" id="KW-0274">FAD</keyword>
<dbReference type="SUPFAM" id="SSF56176">
    <property type="entry name" value="FAD-binding/transporter-associated domain-like"/>
    <property type="match status" value="1"/>
</dbReference>
<dbReference type="GO" id="GO:0071949">
    <property type="term" value="F:FAD binding"/>
    <property type="evidence" value="ECO:0007669"/>
    <property type="project" value="InterPro"/>
</dbReference>
<dbReference type="Pfam" id="PF01565">
    <property type="entry name" value="FAD_binding_4"/>
    <property type="match status" value="1"/>
</dbReference>
<dbReference type="OrthoDB" id="2151789at2759"/>
<comment type="similarity">
    <text evidence="1">Belongs to the oxygen-dependent FAD-linked oxidoreductase family.</text>
</comment>
<dbReference type="PANTHER" id="PTHR42973">
    <property type="entry name" value="BINDING OXIDOREDUCTASE, PUTATIVE (AFU_ORTHOLOGUE AFUA_1G17690)-RELATED"/>
    <property type="match status" value="1"/>
</dbReference>
<keyword evidence="7" id="KW-1185">Reference proteome</keyword>
<keyword evidence="2" id="KW-0285">Flavoprotein</keyword>
<dbReference type="InterPro" id="IPR016169">
    <property type="entry name" value="FAD-bd_PCMH_sub2"/>
</dbReference>
<dbReference type="Gene3D" id="3.30.465.10">
    <property type="match status" value="1"/>
</dbReference>
<keyword evidence="4" id="KW-0560">Oxidoreductase</keyword>
<dbReference type="InterPro" id="IPR050416">
    <property type="entry name" value="FAD-linked_Oxidoreductase"/>
</dbReference>
<evidence type="ECO:0000256" key="1">
    <source>
        <dbReference type="ARBA" id="ARBA00005466"/>
    </source>
</evidence>
<reference evidence="6 7" key="1">
    <citation type="submission" date="2020-01" db="EMBL/GenBank/DDBJ databases">
        <authorList>
            <consortium name="DOE Joint Genome Institute"/>
            <person name="Haridas S."/>
            <person name="Albert R."/>
            <person name="Binder M."/>
            <person name="Bloem J."/>
            <person name="Labutti K."/>
            <person name="Salamov A."/>
            <person name="Andreopoulos B."/>
            <person name="Baker S.E."/>
            <person name="Barry K."/>
            <person name="Bills G."/>
            <person name="Bluhm B.H."/>
            <person name="Cannon C."/>
            <person name="Castanera R."/>
            <person name="Culley D.E."/>
            <person name="Daum C."/>
            <person name="Ezra D."/>
            <person name="Gonzalez J.B."/>
            <person name="Henrissat B."/>
            <person name="Kuo A."/>
            <person name="Liang C."/>
            <person name="Lipzen A."/>
            <person name="Lutzoni F."/>
            <person name="Magnuson J."/>
            <person name="Mondo S."/>
            <person name="Nolan M."/>
            <person name="Ohm R."/>
            <person name="Pangilinan J."/>
            <person name="Park H.-J.H."/>
            <person name="Ramirez L."/>
            <person name="Alfaro M."/>
            <person name="Sun H."/>
            <person name="Tritt A."/>
            <person name="Yoshinaga Y."/>
            <person name="Zwiers L.-H.L."/>
            <person name="Turgeon B.G."/>
            <person name="Goodwin S.B."/>
            <person name="Spatafora J.W."/>
            <person name="Crous P.W."/>
            <person name="Grigoriev I.V."/>
        </authorList>
    </citation>
    <scope>NUCLEOTIDE SEQUENCE [LARGE SCALE GENOMIC DNA]</scope>
    <source>
        <strain evidence="6 7">CBS 611.86</strain>
    </source>
</reference>
<name>A0A7C8IJ84_9PLEO</name>
<evidence type="ECO:0000256" key="3">
    <source>
        <dbReference type="ARBA" id="ARBA00022827"/>
    </source>
</evidence>
<comment type="caution">
    <text evidence="6">The sequence shown here is derived from an EMBL/GenBank/DDBJ whole genome shotgun (WGS) entry which is preliminary data.</text>
</comment>
<dbReference type="InterPro" id="IPR016166">
    <property type="entry name" value="FAD-bd_PCMH"/>
</dbReference>
<protein>
    <submittedName>
        <fullName evidence="6">Putative 6-hydroxy-D-nicotine oxidase</fullName>
    </submittedName>
</protein>
<dbReference type="AlphaFoldDB" id="A0A7C8IJ84"/>
<gene>
    <name evidence="6" type="ORF">BDV95DRAFT_624964</name>
</gene>
<dbReference type="EMBL" id="JAADJZ010000001">
    <property type="protein sequence ID" value="KAF2878551.1"/>
    <property type="molecule type" value="Genomic_DNA"/>
</dbReference>
<dbReference type="InterPro" id="IPR006094">
    <property type="entry name" value="Oxid_FAD_bind_N"/>
</dbReference>